<dbReference type="Gene3D" id="1.20.120.530">
    <property type="entry name" value="GntR ligand-binding domain-like"/>
    <property type="match status" value="1"/>
</dbReference>
<dbReference type="PROSITE" id="PS50949">
    <property type="entry name" value="HTH_GNTR"/>
    <property type="match status" value="1"/>
</dbReference>
<dbReference type="PANTHER" id="PTHR43537:SF24">
    <property type="entry name" value="GLUCONATE OPERON TRANSCRIPTIONAL REPRESSOR"/>
    <property type="match status" value="1"/>
</dbReference>
<dbReference type="EMBL" id="FNNC01000002">
    <property type="protein sequence ID" value="SDW41174.1"/>
    <property type="molecule type" value="Genomic_DNA"/>
</dbReference>
<dbReference type="AlphaFoldDB" id="A0A1H2TD42"/>
<dbReference type="Pfam" id="PF00392">
    <property type="entry name" value="GntR"/>
    <property type="match status" value="1"/>
</dbReference>
<sequence length="224" mass="26376">MNQPSLHVSTLRTEVYKLLKQQIIQGERRPGEKVTIRKIAEDFGVSTMPVREAITTLKTEGFLFEEKRSVYVSRLSASEVRELFAIRNKLEELAVAWAFEQMNEENLRRLRERITEMDRHASEPVEWRKQNRLFHQTWYEASGSEPLIKSLEYVWSRIEAYMNIYTNIDSDVHSIHMSQEEHKQMLALLQENKREELLRLNGEHAEKTAEAIIQAISEEDSTNE</sequence>
<keyword evidence="3" id="KW-0804">Transcription</keyword>
<feature type="domain" description="HTH gntR-type" evidence="4">
    <location>
        <begin position="9"/>
        <end position="75"/>
    </location>
</feature>
<dbReference type="SMART" id="SM00345">
    <property type="entry name" value="HTH_GNTR"/>
    <property type="match status" value="1"/>
</dbReference>
<evidence type="ECO:0000256" key="1">
    <source>
        <dbReference type="ARBA" id="ARBA00023015"/>
    </source>
</evidence>
<dbReference type="RefSeq" id="WP_176967680.1">
    <property type="nucleotide sequence ID" value="NZ_FNNC01000002.1"/>
</dbReference>
<dbReference type="GO" id="GO:0003677">
    <property type="term" value="F:DNA binding"/>
    <property type="evidence" value="ECO:0007669"/>
    <property type="project" value="UniProtKB-KW"/>
</dbReference>
<keyword evidence="1" id="KW-0805">Transcription regulation</keyword>
<dbReference type="InterPro" id="IPR036388">
    <property type="entry name" value="WH-like_DNA-bd_sf"/>
</dbReference>
<dbReference type="GO" id="GO:0003700">
    <property type="term" value="F:DNA-binding transcription factor activity"/>
    <property type="evidence" value="ECO:0007669"/>
    <property type="project" value="InterPro"/>
</dbReference>
<evidence type="ECO:0000256" key="2">
    <source>
        <dbReference type="ARBA" id="ARBA00023125"/>
    </source>
</evidence>
<evidence type="ECO:0000256" key="3">
    <source>
        <dbReference type="ARBA" id="ARBA00023163"/>
    </source>
</evidence>
<evidence type="ECO:0000259" key="4">
    <source>
        <dbReference type="PROSITE" id="PS50949"/>
    </source>
</evidence>
<dbReference type="InterPro" id="IPR011711">
    <property type="entry name" value="GntR_C"/>
</dbReference>
<dbReference type="PANTHER" id="PTHR43537">
    <property type="entry name" value="TRANSCRIPTIONAL REGULATOR, GNTR FAMILY"/>
    <property type="match status" value="1"/>
</dbReference>
<name>A0A1H2TD42_9BACI</name>
<dbReference type="InterPro" id="IPR036390">
    <property type="entry name" value="WH_DNA-bd_sf"/>
</dbReference>
<dbReference type="Gene3D" id="1.10.10.10">
    <property type="entry name" value="Winged helix-like DNA-binding domain superfamily/Winged helix DNA-binding domain"/>
    <property type="match status" value="1"/>
</dbReference>
<organism evidence="5 6">
    <name type="scientific">Marinococcus luteus</name>
    <dbReference type="NCBI Taxonomy" id="1122204"/>
    <lineage>
        <taxon>Bacteria</taxon>
        <taxon>Bacillati</taxon>
        <taxon>Bacillota</taxon>
        <taxon>Bacilli</taxon>
        <taxon>Bacillales</taxon>
        <taxon>Bacillaceae</taxon>
        <taxon>Marinococcus</taxon>
    </lineage>
</organism>
<keyword evidence="6" id="KW-1185">Reference proteome</keyword>
<dbReference type="InterPro" id="IPR008920">
    <property type="entry name" value="TF_FadR/GntR_C"/>
</dbReference>
<accession>A0A1H2TD42</accession>
<protein>
    <submittedName>
        <fullName evidence="5">DNA-binding transcriptional regulator, GntR family</fullName>
    </submittedName>
</protein>
<dbReference type="SUPFAM" id="SSF46785">
    <property type="entry name" value="Winged helix' DNA-binding domain"/>
    <property type="match status" value="1"/>
</dbReference>
<gene>
    <name evidence="5" type="ORF">SAMN05421781_1326</name>
</gene>
<keyword evidence="2 5" id="KW-0238">DNA-binding</keyword>
<dbReference type="Pfam" id="PF07729">
    <property type="entry name" value="FCD"/>
    <property type="match status" value="1"/>
</dbReference>
<evidence type="ECO:0000313" key="6">
    <source>
        <dbReference type="Proteomes" id="UP000199488"/>
    </source>
</evidence>
<dbReference type="SMART" id="SM00895">
    <property type="entry name" value="FCD"/>
    <property type="match status" value="1"/>
</dbReference>
<dbReference type="Proteomes" id="UP000199488">
    <property type="component" value="Unassembled WGS sequence"/>
</dbReference>
<evidence type="ECO:0000313" key="5">
    <source>
        <dbReference type="EMBL" id="SDW41174.1"/>
    </source>
</evidence>
<dbReference type="SUPFAM" id="SSF48008">
    <property type="entry name" value="GntR ligand-binding domain-like"/>
    <property type="match status" value="1"/>
</dbReference>
<reference evidence="5 6" key="1">
    <citation type="submission" date="2016-10" db="EMBL/GenBank/DDBJ databases">
        <authorList>
            <person name="de Groot N.N."/>
        </authorList>
    </citation>
    <scope>NUCLEOTIDE SEQUENCE [LARGE SCALE GENOMIC DNA]</scope>
    <source>
        <strain evidence="5 6">DSM 23126</strain>
    </source>
</reference>
<dbReference type="InterPro" id="IPR000524">
    <property type="entry name" value="Tscrpt_reg_HTH_GntR"/>
</dbReference>
<dbReference type="STRING" id="1122204.SAMN05421781_1326"/>
<proteinExistence type="predicted"/>